<feature type="region of interest" description="Disordered" evidence="2">
    <location>
        <begin position="193"/>
        <end position="258"/>
    </location>
</feature>
<evidence type="ECO:0000256" key="2">
    <source>
        <dbReference type="SAM" id="MobiDB-lite"/>
    </source>
</evidence>
<gene>
    <name evidence="5" type="ORF">E4T80_08900</name>
</gene>
<evidence type="ECO:0000259" key="4">
    <source>
        <dbReference type="Pfam" id="PF12486"/>
    </source>
</evidence>
<dbReference type="Pfam" id="PF06812">
    <property type="entry name" value="ImpA_N"/>
    <property type="match status" value="1"/>
</dbReference>
<protein>
    <recommendedName>
        <fullName evidence="7">ImpA N-terminal domain-containing protein</fullName>
    </recommendedName>
</protein>
<dbReference type="EMBL" id="SPPA01000020">
    <property type="protein sequence ID" value="TFV09072.1"/>
    <property type="molecule type" value="Genomic_DNA"/>
</dbReference>
<feature type="compositionally biased region" description="Polar residues" evidence="2">
    <location>
        <begin position="245"/>
        <end position="258"/>
    </location>
</feature>
<sequence>MVEQRFPIHTTGNNPIAQPEFSRIKTQINYLNRPGKSVDWALIAYEAQQLFTRYGIDLQTAAYYTLARTHQQGLAGFTEGIELLAYLLNHHWDNIWPTQLTARLNTLNWLNGRVSPRLRKATYTTGDLRLLYRAERALNLIQTTLIQQGHPHTDLTNCLSFIQSRCQQLEPNEPTRQPEPVEPLNVAIIPTPFAEPNNTTKVPHYPEYSTLSDEPASLQTESIQPNRDNSTTTSPPDKDTPLPNTPMTYSTQEGTSSQHRSNIPLWSVFLLGCLASSAIWFITPLLNVTSNPQQEIKALTQRLQRYQESQSAIQADLTQLQMQLLEAEKSKKGLTISYLKTVAYEMERKLVIERKE</sequence>
<evidence type="ECO:0000313" key="5">
    <source>
        <dbReference type="EMBL" id="TFV09072.1"/>
    </source>
</evidence>
<proteinExistence type="predicted"/>
<dbReference type="PANTHER" id="PTHR37024:SF5">
    <property type="entry name" value="IMPA N-TERMINAL DOMAIN-CONTAINING PROTEIN"/>
    <property type="match status" value="1"/>
</dbReference>
<evidence type="ECO:0000313" key="6">
    <source>
        <dbReference type="Proteomes" id="UP000297396"/>
    </source>
</evidence>
<dbReference type="InterPro" id="IPR021069">
    <property type="entry name" value="ImpA_C"/>
</dbReference>
<dbReference type="OrthoDB" id="5579595at2"/>
<feature type="domain" description="ImpA C-terminal" evidence="4">
    <location>
        <begin position="296"/>
        <end position="351"/>
    </location>
</feature>
<feature type="compositionally biased region" description="Polar residues" evidence="2">
    <location>
        <begin position="209"/>
        <end position="229"/>
    </location>
</feature>
<dbReference type="RefSeq" id="WP_135057567.1">
    <property type="nucleotide sequence ID" value="NZ_JADGLC010000020.1"/>
</dbReference>
<name>A0A4Y9JUT1_9PAST</name>
<feature type="domain" description="ImpA N-terminal" evidence="3">
    <location>
        <begin position="11"/>
        <end position="111"/>
    </location>
</feature>
<keyword evidence="1" id="KW-0175">Coiled coil</keyword>
<dbReference type="AlphaFoldDB" id="A0A4Y9JUT1"/>
<comment type="caution">
    <text evidence="5">The sequence shown here is derived from an EMBL/GenBank/DDBJ whole genome shotgun (WGS) entry which is preliminary data.</text>
</comment>
<dbReference type="PANTHER" id="PTHR37024">
    <property type="entry name" value="TYPE VI SECRETION SYSTEM DUF2094 AND IMPA-RELATED DOMAIN PROTEIN"/>
    <property type="match status" value="1"/>
</dbReference>
<evidence type="ECO:0008006" key="7">
    <source>
        <dbReference type="Google" id="ProtNLM"/>
    </source>
</evidence>
<evidence type="ECO:0000259" key="3">
    <source>
        <dbReference type="Pfam" id="PF06812"/>
    </source>
</evidence>
<organism evidence="5 6">
    <name type="scientific">Muribacter muris</name>
    <dbReference type="NCBI Taxonomy" id="67855"/>
    <lineage>
        <taxon>Bacteria</taxon>
        <taxon>Pseudomonadati</taxon>
        <taxon>Pseudomonadota</taxon>
        <taxon>Gammaproteobacteria</taxon>
        <taxon>Pasteurellales</taxon>
        <taxon>Pasteurellaceae</taxon>
        <taxon>Muribacter</taxon>
    </lineage>
</organism>
<dbReference type="Pfam" id="PF12486">
    <property type="entry name" value="VasL"/>
    <property type="match status" value="1"/>
</dbReference>
<feature type="coiled-coil region" evidence="1">
    <location>
        <begin position="296"/>
        <end position="323"/>
    </location>
</feature>
<evidence type="ECO:0000256" key="1">
    <source>
        <dbReference type="SAM" id="Coils"/>
    </source>
</evidence>
<dbReference type="InterPro" id="IPR010657">
    <property type="entry name" value="ImpA_N"/>
</dbReference>
<accession>A0A4Y9JUT1</accession>
<reference evidence="5 6" key="1">
    <citation type="submission" date="2019-03" db="EMBL/GenBank/DDBJ databases">
        <title>Diversity of the mouse oral microbiome.</title>
        <authorList>
            <person name="Joseph S."/>
            <person name="Aduse-Opoku J."/>
            <person name="Curtis M."/>
            <person name="Wade W."/>
            <person name="Hashim A."/>
        </authorList>
    </citation>
    <scope>NUCLEOTIDE SEQUENCE [LARGE SCALE GENOMIC DNA]</scope>
    <source>
        <strain evidence="5 6">WT12</strain>
    </source>
</reference>
<dbReference type="Proteomes" id="UP000297396">
    <property type="component" value="Unassembled WGS sequence"/>
</dbReference>